<dbReference type="InterPro" id="IPR015943">
    <property type="entry name" value="WD40/YVTN_repeat-like_dom_sf"/>
</dbReference>
<dbReference type="PROSITE" id="PS50119">
    <property type="entry name" value="ZF_BBOX"/>
    <property type="match status" value="2"/>
</dbReference>
<dbReference type="GO" id="GO:0008270">
    <property type="term" value="F:zinc ion binding"/>
    <property type="evidence" value="ECO:0007669"/>
    <property type="project" value="InterPro"/>
</dbReference>
<evidence type="ECO:0000256" key="1">
    <source>
        <dbReference type="ARBA" id="ARBA00022737"/>
    </source>
</evidence>
<dbReference type="GO" id="GO:0061630">
    <property type="term" value="F:ubiquitin protein ligase activity"/>
    <property type="evidence" value="ECO:0007669"/>
    <property type="project" value="TreeGrafter"/>
</dbReference>
<gene>
    <name evidence="3" type="ORF">CGI_10005103</name>
</gene>
<dbReference type="InterPro" id="IPR001258">
    <property type="entry name" value="NHL_repeat"/>
</dbReference>
<dbReference type="HOGENOM" id="CLU_007742_5_1_1"/>
<feature type="domain" description="B box-type" evidence="2">
    <location>
        <begin position="62"/>
        <end position="99"/>
    </location>
</feature>
<dbReference type="PROSITE" id="PS51125">
    <property type="entry name" value="NHL"/>
    <property type="match status" value="1"/>
</dbReference>
<dbReference type="Pfam" id="PF00643">
    <property type="entry name" value="zf-B_box"/>
    <property type="match status" value="1"/>
</dbReference>
<sequence>MDRRTWAQDVLRCHLCETPGPPMYCDICHIHLCVACVGKHLLDESKEHKVVTLKKRGFAPECSKHSKKLCELYCEQCDFPICVQCVSSGEHLGHKAVELLKSLETKKEVLQRDLQELEKLIFPKYQEIVSNIPVQKADLQKNSKKLTTALHKHREDLHREIDTAIEKLKSDVDEMESKHLVVLDKQENEIKHSISEITKCIADLKKLLNSNDVSLVFAHQSRIAEFRRLPPKLTVSLPKFTPQKINKEHIYQQIGSLSALSIKTEEHGYTMDSPCAESSPLNRPLIDVPRIITDINTEYGESNRLWSVSCLSDDEVWTCGMDNMMRLYNLHGILVKSIQTKSGKIPFDIAVTQSGELVYTDDSDRTVNIVKNTQIQTVIRLQGWRPLYVCSTSAGDLLVVMITDDRKQAKVVRYSGSTEKQTIQYDDKGQPLYSSNPYPKYISENKNLDICVADNIASTVVVVNQAGKLRFTYTGPPSTTKKPFDPVGITTDSQSRILTADFNNKLIHILDQDGQFLRYIDNCHLQLPWGLCVDTKDNLFVGDYRTGEVKKIQYYM</sequence>
<dbReference type="SUPFAM" id="SSF101898">
    <property type="entry name" value="NHL repeat"/>
    <property type="match status" value="1"/>
</dbReference>
<proteinExistence type="predicted"/>
<name>K1Q4Q7_MAGGI</name>
<dbReference type="GO" id="GO:0005654">
    <property type="term" value="C:nucleoplasm"/>
    <property type="evidence" value="ECO:0007669"/>
    <property type="project" value="TreeGrafter"/>
</dbReference>
<keyword evidence="1" id="KW-0677">Repeat</keyword>
<dbReference type="InParanoid" id="K1Q4Q7"/>
<dbReference type="EMBL" id="JH815946">
    <property type="protein sequence ID" value="EKC23880.1"/>
    <property type="molecule type" value="Genomic_DNA"/>
</dbReference>
<evidence type="ECO:0000259" key="2">
    <source>
        <dbReference type="PROSITE" id="PS50119"/>
    </source>
</evidence>
<feature type="domain" description="B box-type" evidence="2">
    <location>
        <begin position="8"/>
        <end position="53"/>
    </location>
</feature>
<dbReference type="InterPro" id="IPR000315">
    <property type="entry name" value="Znf_B-box"/>
</dbReference>
<dbReference type="AlphaFoldDB" id="K1Q4Q7"/>
<dbReference type="Gene3D" id="2.120.10.30">
    <property type="entry name" value="TolB, C-terminal domain"/>
    <property type="match status" value="1"/>
</dbReference>
<dbReference type="CDD" id="cd19756">
    <property type="entry name" value="Bbox2"/>
    <property type="match status" value="1"/>
</dbReference>
<protein>
    <submittedName>
        <fullName evidence="3">Tripartite motif-containing protein 3</fullName>
    </submittedName>
</protein>
<dbReference type="Gene3D" id="3.30.160.60">
    <property type="entry name" value="Classic Zinc Finger"/>
    <property type="match status" value="1"/>
</dbReference>
<dbReference type="InterPro" id="IPR011042">
    <property type="entry name" value="6-blade_b-propeller_TolB-like"/>
</dbReference>
<dbReference type="PANTHER" id="PTHR25462:SF305">
    <property type="entry name" value="RING-TYPE DOMAIN-CONTAINING PROTEIN"/>
    <property type="match status" value="1"/>
</dbReference>
<reference evidence="3" key="1">
    <citation type="journal article" date="2012" name="Nature">
        <title>The oyster genome reveals stress adaptation and complexity of shell formation.</title>
        <authorList>
            <person name="Zhang G."/>
            <person name="Fang X."/>
            <person name="Guo X."/>
            <person name="Li L."/>
            <person name="Luo R."/>
            <person name="Xu F."/>
            <person name="Yang P."/>
            <person name="Zhang L."/>
            <person name="Wang X."/>
            <person name="Qi H."/>
            <person name="Xiong Z."/>
            <person name="Que H."/>
            <person name="Xie Y."/>
            <person name="Holland P.W."/>
            <person name="Paps J."/>
            <person name="Zhu Y."/>
            <person name="Wu F."/>
            <person name="Chen Y."/>
            <person name="Wang J."/>
            <person name="Peng C."/>
            <person name="Meng J."/>
            <person name="Yang L."/>
            <person name="Liu J."/>
            <person name="Wen B."/>
            <person name="Zhang N."/>
            <person name="Huang Z."/>
            <person name="Zhu Q."/>
            <person name="Feng Y."/>
            <person name="Mount A."/>
            <person name="Hedgecock D."/>
            <person name="Xu Z."/>
            <person name="Liu Y."/>
            <person name="Domazet-Loso T."/>
            <person name="Du Y."/>
            <person name="Sun X."/>
            <person name="Zhang S."/>
            <person name="Liu B."/>
            <person name="Cheng P."/>
            <person name="Jiang X."/>
            <person name="Li J."/>
            <person name="Fan D."/>
            <person name="Wang W."/>
            <person name="Fu W."/>
            <person name="Wang T."/>
            <person name="Wang B."/>
            <person name="Zhang J."/>
            <person name="Peng Z."/>
            <person name="Li Y."/>
            <person name="Li N."/>
            <person name="Wang J."/>
            <person name="Chen M."/>
            <person name="He Y."/>
            <person name="Tan F."/>
            <person name="Song X."/>
            <person name="Zheng Q."/>
            <person name="Huang R."/>
            <person name="Yang H."/>
            <person name="Du X."/>
            <person name="Chen L."/>
            <person name="Yang M."/>
            <person name="Gaffney P.M."/>
            <person name="Wang S."/>
            <person name="Luo L."/>
            <person name="She Z."/>
            <person name="Ming Y."/>
            <person name="Huang W."/>
            <person name="Zhang S."/>
            <person name="Huang B."/>
            <person name="Zhang Y."/>
            <person name="Qu T."/>
            <person name="Ni P."/>
            <person name="Miao G."/>
            <person name="Wang J."/>
            <person name="Wang Q."/>
            <person name="Steinberg C.E."/>
            <person name="Wang H."/>
            <person name="Li N."/>
            <person name="Qian L."/>
            <person name="Zhang G."/>
            <person name="Li Y."/>
            <person name="Yang H."/>
            <person name="Liu X."/>
            <person name="Wang J."/>
            <person name="Yin Y."/>
            <person name="Wang J."/>
        </authorList>
    </citation>
    <scope>NUCLEOTIDE SEQUENCE [LARGE SCALE GENOMIC DNA]</scope>
    <source>
        <strain evidence="3">05x7-T-G4-1.051#20</strain>
    </source>
</reference>
<organism evidence="3">
    <name type="scientific">Magallana gigas</name>
    <name type="common">Pacific oyster</name>
    <name type="synonym">Crassostrea gigas</name>
    <dbReference type="NCBI Taxonomy" id="29159"/>
    <lineage>
        <taxon>Eukaryota</taxon>
        <taxon>Metazoa</taxon>
        <taxon>Spiralia</taxon>
        <taxon>Lophotrochozoa</taxon>
        <taxon>Mollusca</taxon>
        <taxon>Bivalvia</taxon>
        <taxon>Autobranchia</taxon>
        <taxon>Pteriomorphia</taxon>
        <taxon>Ostreida</taxon>
        <taxon>Ostreoidea</taxon>
        <taxon>Ostreidae</taxon>
        <taxon>Magallana</taxon>
    </lineage>
</organism>
<dbReference type="Gene3D" id="2.130.10.10">
    <property type="entry name" value="YVTN repeat-like/Quinoprotein amine dehydrogenase"/>
    <property type="match status" value="1"/>
</dbReference>
<dbReference type="SMART" id="SM00336">
    <property type="entry name" value="BBOX"/>
    <property type="match status" value="1"/>
</dbReference>
<evidence type="ECO:0000313" key="3">
    <source>
        <dbReference type="EMBL" id="EKC23880.1"/>
    </source>
</evidence>
<dbReference type="InterPro" id="IPR047153">
    <property type="entry name" value="TRIM45/56/19-like"/>
</dbReference>
<accession>K1Q4Q7</accession>
<dbReference type="SUPFAM" id="SSF57845">
    <property type="entry name" value="B-box zinc-binding domain"/>
    <property type="match status" value="1"/>
</dbReference>
<dbReference type="PANTHER" id="PTHR25462">
    <property type="entry name" value="BONUS, ISOFORM C-RELATED"/>
    <property type="match status" value="1"/>
</dbReference>